<proteinExistence type="predicted"/>
<sequence>MKMKSLSIAFLFAAGLTVGCEEAKDATAEATEAVKDAAEVTTDKTGDALDALKDDAAAAGKEISEAGADAYEAGKKEVEEAVDAGKKKLDELTDSNSEADAGGITLDSLTEGMSLNSEQLDGVIKKVKDLIGEENYDTASQWISKLEGMELPEGYADQIEGLKGLLEKAQGAGDLLKGLGG</sequence>
<dbReference type="AlphaFoldDB" id="A0A7X0H488"/>
<comment type="caution">
    <text evidence="1">The sequence shown here is derived from an EMBL/GenBank/DDBJ whole genome shotgun (WGS) entry which is preliminary data.</text>
</comment>
<dbReference type="Proteomes" id="UP000541810">
    <property type="component" value="Unassembled WGS sequence"/>
</dbReference>
<dbReference type="RefSeq" id="WP_184676610.1">
    <property type="nucleotide sequence ID" value="NZ_JACHGY010000001.1"/>
</dbReference>
<protein>
    <submittedName>
        <fullName evidence="1">Molybdopterin converting factor small subunit</fullName>
    </submittedName>
</protein>
<dbReference type="PROSITE" id="PS51257">
    <property type="entry name" value="PROKAR_LIPOPROTEIN"/>
    <property type="match status" value="1"/>
</dbReference>
<accession>A0A7X0H488</accession>
<evidence type="ECO:0000313" key="1">
    <source>
        <dbReference type="EMBL" id="MBB6429008.1"/>
    </source>
</evidence>
<reference evidence="1 2" key="1">
    <citation type="submission" date="2020-08" db="EMBL/GenBank/DDBJ databases">
        <title>Genomic Encyclopedia of Type Strains, Phase IV (KMG-IV): sequencing the most valuable type-strain genomes for metagenomic binning, comparative biology and taxonomic classification.</title>
        <authorList>
            <person name="Goeker M."/>
        </authorList>
    </citation>
    <scope>NUCLEOTIDE SEQUENCE [LARGE SCALE GENOMIC DNA]</scope>
    <source>
        <strain evidence="1 2">DSM 103725</strain>
    </source>
</reference>
<dbReference type="EMBL" id="JACHGY010000001">
    <property type="protein sequence ID" value="MBB6429008.1"/>
    <property type="molecule type" value="Genomic_DNA"/>
</dbReference>
<organism evidence="1 2">
    <name type="scientific">Algisphaera agarilytica</name>
    <dbReference type="NCBI Taxonomy" id="1385975"/>
    <lineage>
        <taxon>Bacteria</taxon>
        <taxon>Pseudomonadati</taxon>
        <taxon>Planctomycetota</taxon>
        <taxon>Phycisphaerae</taxon>
        <taxon>Phycisphaerales</taxon>
        <taxon>Phycisphaeraceae</taxon>
        <taxon>Algisphaera</taxon>
    </lineage>
</organism>
<name>A0A7X0H488_9BACT</name>
<gene>
    <name evidence="1" type="ORF">HNQ40_000814</name>
</gene>
<evidence type="ECO:0000313" key="2">
    <source>
        <dbReference type="Proteomes" id="UP000541810"/>
    </source>
</evidence>
<keyword evidence="2" id="KW-1185">Reference proteome</keyword>